<name>A0ABQ9UEM1_SAGOE</name>
<gene>
    <name evidence="10" type="ORF">P7K49_026881</name>
</gene>
<keyword evidence="6 8" id="KW-0472">Membrane</keyword>
<proteinExistence type="predicted"/>
<reference evidence="10 11" key="1">
    <citation type="submission" date="2023-05" db="EMBL/GenBank/DDBJ databases">
        <title>B98-5 Cell Line De Novo Hybrid Assembly: An Optical Mapping Approach.</title>
        <authorList>
            <person name="Kananen K."/>
            <person name="Auerbach J.A."/>
            <person name="Kautto E."/>
            <person name="Blachly J.S."/>
        </authorList>
    </citation>
    <scope>NUCLEOTIDE SEQUENCE [LARGE SCALE GENOMIC DNA]</scope>
    <source>
        <strain evidence="10">B95-8</strain>
        <tissue evidence="10">Cell line</tissue>
    </source>
</reference>
<evidence type="ECO:0000313" key="10">
    <source>
        <dbReference type="EMBL" id="KAK2095465.1"/>
    </source>
</evidence>
<feature type="transmembrane region" description="Helical" evidence="8">
    <location>
        <begin position="33"/>
        <end position="53"/>
    </location>
</feature>
<evidence type="ECO:0000259" key="9">
    <source>
        <dbReference type="Pfam" id="PF07766"/>
    </source>
</evidence>
<evidence type="ECO:0000256" key="8">
    <source>
        <dbReference type="SAM" id="Phobius"/>
    </source>
</evidence>
<feature type="domain" description="Letm1 RBD" evidence="9">
    <location>
        <begin position="15"/>
        <end position="160"/>
    </location>
</feature>
<keyword evidence="11" id="KW-1185">Reference proteome</keyword>
<dbReference type="InterPro" id="IPR033122">
    <property type="entry name" value="LETM1-like_RBD"/>
</dbReference>
<evidence type="ECO:0000256" key="7">
    <source>
        <dbReference type="SAM" id="Coils"/>
    </source>
</evidence>
<keyword evidence="3" id="KW-0999">Mitochondrion inner membrane</keyword>
<dbReference type="Pfam" id="PF07766">
    <property type="entry name" value="LETM1_RBD"/>
    <property type="match status" value="1"/>
</dbReference>
<dbReference type="InterPro" id="IPR044202">
    <property type="entry name" value="LETM1/MDM38-like"/>
</dbReference>
<sequence length="333" mass="38671">MAVRMLWRILASHTLTSQKRKQFLRICTTPFRLVRFLMLVVVQFMEFLMPVTLKLFPNMPSFTFETQFIKEERLKKELQVKLELAKFLQDTIKKRVLKNKAAKGSATRLLRFSRRSGRWGRDPAMKKSCNKLTLDNLSWPQLMALCMLLELQSIDTNNFCASSSPCSCHQLKQWLDLHLHQKIPISLLILSQAVYLLDTISPANHLKSILQSLPEIVAKEAQVKAAEVEGEQEEEAIQQEHHKKELQKCSEVEKDIKPEEGNRHPRQCLLFKLKEQKLLTEEKMELELLKEDMQDYSKDFQQDTDQEGAADDQADEDLILHLVMDQQLETGPA</sequence>
<protein>
    <recommendedName>
        <fullName evidence="9">Letm1 RBD domain-containing protein</fullName>
    </recommendedName>
</protein>
<keyword evidence="2 8" id="KW-0812">Transmembrane</keyword>
<keyword evidence="5" id="KW-0496">Mitochondrion</keyword>
<dbReference type="PANTHER" id="PTHR14009">
    <property type="entry name" value="LEUCINE ZIPPER-EF-HAND CONTAINING TRANSMEMBRANE PROTEIN"/>
    <property type="match status" value="1"/>
</dbReference>
<evidence type="ECO:0000256" key="5">
    <source>
        <dbReference type="ARBA" id="ARBA00023128"/>
    </source>
</evidence>
<keyword evidence="4 8" id="KW-1133">Transmembrane helix</keyword>
<evidence type="ECO:0000313" key="11">
    <source>
        <dbReference type="Proteomes" id="UP001266305"/>
    </source>
</evidence>
<evidence type="ECO:0000256" key="3">
    <source>
        <dbReference type="ARBA" id="ARBA00022792"/>
    </source>
</evidence>
<keyword evidence="7" id="KW-0175">Coiled coil</keyword>
<evidence type="ECO:0000256" key="4">
    <source>
        <dbReference type="ARBA" id="ARBA00022989"/>
    </source>
</evidence>
<comment type="subcellular location">
    <subcellularLocation>
        <location evidence="1">Mitochondrion inner membrane</location>
        <topology evidence="1">Single-pass membrane protein</topology>
    </subcellularLocation>
</comment>
<dbReference type="Proteomes" id="UP001266305">
    <property type="component" value="Unassembled WGS sequence"/>
</dbReference>
<dbReference type="PANTHER" id="PTHR14009:SF8">
    <property type="entry name" value="MITOCHONDRIAL PROTON_CALCIUM EXCHANGER PROTEIN"/>
    <property type="match status" value="1"/>
</dbReference>
<organism evidence="10 11">
    <name type="scientific">Saguinus oedipus</name>
    <name type="common">Cotton-top tamarin</name>
    <name type="synonym">Oedipomidas oedipus</name>
    <dbReference type="NCBI Taxonomy" id="9490"/>
    <lineage>
        <taxon>Eukaryota</taxon>
        <taxon>Metazoa</taxon>
        <taxon>Chordata</taxon>
        <taxon>Craniata</taxon>
        <taxon>Vertebrata</taxon>
        <taxon>Euteleostomi</taxon>
        <taxon>Mammalia</taxon>
        <taxon>Eutheria</taxon>
        <taxon>Euarchontoglires</taxon>
        <taxon>Primates</taxon>
        <taxon>Haplorrhini</taxon>
        <taxon>Platyrrhini</taxon>
        <taxon>Cebidae</taxon>
        <taxon>Callitrichinae</taxon>
        <taxon>Saguinus</taxon>
    </lineage>
</organism>
<feature type="coiled-coil region" evidence="7">
    <location>
        <begin position="279"/>
        <end position="306"/>
    </location>
</feature>
<dbReference type="EMBL" id="JASSZA010000013">
    <property type="protein sequence ID" value="KAK2095465.1"/>
    <property type="molecule type" value="Genomic_DNA"/>
</dbReference>
<evidence type="ECO:0000256" key="2">
    <source>
        <dbReference type="ARBA" id="ARBA00022692"/>
    </source>
</evidence>
<evidence type="ECO:0000256" key="6">
    <source>
        <dbReference type="ARBA" id="ARBA00023136"/>
    </source>
</evidence>
<accession>A0ABQ9UEM1</accession>
<evidence type="ECO:0000256" key="1">
    <source>
        <dbReference type="ARBA" id="ARBA00004434"/>
    </source>
</evidence>
<comment type="caution">
    <text evidence="10">The sequence shown here is derived from an EMBL/GenBank/DDBJ whole genome shotgun (WGS) entry which is preliminary data.</text>
</comment>